<evidence type="ECO:0000313" key="1">
    <source>
        <dbReference type="EMBL" id="KLU67739.1"/>
    </source>
</evidence>
<dbReference type="Proteomes" id="UP000036356">
    <property type="component" value="Unassembled WGS sequence"/>
</dbReference>
<sequence>MKACEGTIQRFTSTGQDSGIKELQDHETADYKLIYNNLIAKHIEACGEIPKGMDIQVINKIFTPKDENITPLGLVNVSLEYLARILTFAKRQGIQWQIDSREHTDTHFQKLSHFTVKVDCPQEDFMTMAKGCGYRY</sequence>
<keyword evidence="2" id="KW-1185">Reference proteome</keyword>
<dbReference type="EMBL" id="LDZY01000001">
    <property type="protein sequence ID" value="KLU67739.1"/>
    <property type="molecule type" value="Genomic_DNA"/>
</dbReference>
<organism evidence="1 2">
    <name type="scientific">Desulfosporosinus acididurans</name>
    <dbReference type="NCBI Taxonomy" id="476652"/>
    <lineage>
        <taxon>Bacteria</taxon>
        <taxon>Bacillati</taxon>
        <taxon>Bacillota</taxon>
        <taxon>Clostridia</taxon>
        <taxon>Eubacteriales</taxon>
        <taxon>Desulfitobacteriaceae</taxon>
        <taxon>Desulfosporosinus</taxon>
    </lineage>
</organism>
<evidence type="ECO:0000313" key="2">
    <source>
        <dbReference type="Proteomes" id="UP000036356"/>
    </source>
</evidence>
<dbReference type="PATRIC" id="fig|476652.3.peg.141"/>
<dbReference type="RefSeq" id="WP_047808112.1">
    <property type="nucleotide sequence ID" value="NZ_LDZY01000001.1"/>
</dbReference>
<proteinExistence type="predicted"/>
<dbReference type="AlphaFoldDB" id="A0A0J1FWF1"/>
<protein>
    <submittedName>
        <fullName evidence="1">Uncharacterized protein</fullName>
    </submittedName>
</protein>
<gene>
    <name evidence="1" type="ORF">DEAC_c01430</name>
</gene>
<accession>A0A0J1FWF1</accession>
<comment type="caution">
    <text evidence="1">The sequence shown here is derived from an EMBL/GenBank/DDBJ whole genome shotgun (WGS) entry which is preliminary data.</text>
</comment>
<name>A0A0J1FWF1_9FIRM</name>
<reference evidence="1 2" key="1">
    <citation type="submission" date="2015-06" db="EMBL/GenBank/DDBJ databases">
        <title>Draft genome of the moderately acidophilic sulfate reducer Candidatus Desulfosporosinus acididurans strain M1.</title>
        <authorList>
            <person name="Poehlein A."/>
            <person name="Petzsch P."/>
            <person name="Johnson B.D."/>
            <person name="Schloemann M."/>
            <person name="Daniel R."/>
            <person name="Muehling M."/>
        </authorList>
    </citation>
    <scope>NUCLEOTIDE SEQUENCE [LARGE SCALE GENOMIC DNA]</scope>
    <source>
        <strain evidence="1 2">M1</strain>
    </source>
</reference>